<dbReference type="Pfam" id="PF00107">
    <property type="entry name" value="ADH_zinc_N"/>
    <property type="match status" value="1"/>
</dbReference>
<keyword evidence="5" id="KW-1185">Reference proteome</keyword>
<dbReference type="InterPro" id="IPR011032">
    <property type="entry name" value="GroES-like_sf"/>
</dbReference>
<dbReference type="Gene3D" id="3.40.50.720">
    <property type="entry name" value="NAD(P)-binding Rossmann-like Domain"/>
    <property type="match status" value="1"/>
</dbReference>
<dbReference type="InterPro" id="IPR013154">
    <property type="entry name" value="ADH-like_N"/>
</dbReference>
<feature type="domain" description="Alcohol dehydrogenase-like N-terminal" evidence="3">
    <location>
        <begin position="31"/>
        <end position="133"/>
    </location>
</feature>
<dbReference type="Gene3D" id="3.90.180.10">
    <property type="entry name" value="Medium-chain alcohol dehydrogenases, catalytic domain"/>
    <property type="match status" value="1"/>
</dbReference>
<keyword evidence="1" id="KW-0560">Oxidoreductase</keyword>
<dbReference type="InterPro" id="IPR050129">
    <property type="entry name" value="Zn_alcohol_dh"/>
</dbReference>
<dbReference type="InterPro" id="IPR013149">
    <property type="entry name" value="ADH-like_C"/>
</dbReference>
<evidence type="ECO:0000256" key="1">
    <source>
        <dbReference type="ARBA" id="ARBA00023002"/>
    </source>
</evidence>
<protein>
    <submittedName>
        <fullName evidence="4">Alcohol dehydrogenase catalytic domain-containing protein</fullName>
    </submittedName>
</protein>
<evidence type="ECO:0000259" key="2">
    <source>
        <dbReference type="Pfam" id="PF00107"/>
    </source>
</evidence>
<dbReference type="Pfam" id="PF08240">
    <property type="entry name" value="ADH_N"/>
    <property type="match status" value="1"/>
</dbReference>
<dbReference type="PANTHER" id="PTHR43401:SF2">
    <property type="entry name" value="L-THREONINE 3-DEHYDROGENASE"/>
    <property type="match status" value="1"/>
</dbReference>
<dbReference type="AlphaFoldDB" id="A0A9X2CP47"/>
<dbReference type="EMBL" id="JAKRYL010000001">
    <property type="protein sequence ID" value="MCL7745767.1"/>
    <property type="molecule type" value="Genomic_DNA"/>
</dbReference>
<proteinExistence type="predicted"/>
<evidence type="ECO:0000313" key="4">
    <source>
        <dbReference type="EMBL" id="MCL7745767.1"/>
    </source>
</evidence>
<comment type="caution">
    <text evidence="4">The sequence shown here is derived from an EMBL/GenBank/DDBJ whole genome shotgun (WGS) entry which is preliminary data.</text>
</comment>
<organism evidence="4 5">
    <name type="scientific">Halalkalibacter alkaliphilus</name>
    <dbReference type="NCBI Taxonomy" id="2917993"/>
    <lineage>
        <taxon>Bacteria</taxon>
        <taxon>Bacillati</taxon>
        <taxon>Bacillota</taxon>
        <taxon>Bacilli</taxon>
        <taxon>Bacillales</taxon>
        <taxon>Bacillaceae</taxon>
        <taxon>Halalkalibacter</taxon>
    </lineage>
</organism>
<gene>
    <name evidence="4" type="ORF">MF646_01415</name>
</gene>
<dbReference type="InterPro" id="IPR036291">
    <property type="entry name" value="NAD(P)-bd_dom_sf"/>
</dbReference>
<dbReference type="RefSeq" id="WP_250094695.1">
    <property type="nucleotide sequence ID" value="NZ_JAKRYL010000001.1"/>
</dbReference>
<reference evidence="4" key="1">
    <citation type="submission" date="2022-02" db="EMBL/GenBank/DDBJ databases">
        <title>Halalkalibacter sp. nov. isolated from Lonar Lake, India.</title>
        <authorList>
            <person name="Joshi A."/>
            <person name="Thite S."/>
            <person name="Lodha T."/>
        </authorList>
    </citation>
    <scope>NUCLEOTIDE SEQUENCE</scope>
    <source>
        <strain evidence="4">MEB205</strain>
    </source>
</reference>
<dbReference type="SUPFAM" id="SSF50129">
    <property type="entry name" value="GroES-like"/>
    <property type="match status" value="1"/>
</dbReference>
<evidence type="ECO:0000259" key="3">
    <source>
        <dbReference type="Pfam" id="PF08240"/>
    </source>
</evidence>
<feature type="domain" description="Alcohol dehydrogenase-like C-terminal" evidence="2">
    <location>
        <begin position="171"/>
        <end position="288"/>
    </location>
</feature>
<dbReference type="Proteomes" id="UP001139150">
    <property type="component" value="Unassembled WGS sequence"/>
</dbReference>
<dbReference type="PANTHER" id="PTHR43401">
    <property type="entry name" value="L-THREONINE 3-DEHYDROGENASE"/>
    <property type="match status" value="1"/>
</dbReference>
<name>A0A9X2CP47_9BACI</name>
<dbReference type="GO" id="GO:0016491">
    <property type="term" value="F:oxidoreductase activity"/>
    <property type="evidence" value="ECO:0007669"/>
    <property type="project" value="UniProtKB-KW"/>
</dbReference>
<dbReference type="SUPFAM" id="SSF51735">
    <property type="entry name" value="NAD(P)-binding Rossmann-fold domains"/>
    <property type="match status" value="1"/>
</dbReference>
<sequence length="330" mass="35836">MSKFMTAAVYNGPKQIDVQQVRYPEPPEGCSLIKVAYCGICGTDLNIYGGGHPRAHAPLIMGHEFSGLVYGHPSIEDGKSVTVLPLLYCGDCKPCNEGFSHICETLNLIGIDCDGGMAQFVAVPNEKVIPLPDSMSLKAGALIEPFAVAVHAIRESKFKPGDSTTVFGAGPIGLCVALVLRCFGAKEITVVEPNSYRKNISTELGFHTLDPVKDDIPKNDLVYDCAAHPTVAEKLVEKTHVRGEIVLVGAYKKPTPLDLQNITFKELSIKGTRVYTDIDYEIAMKLINEHPDCEKIITHVVDIKNSSQLLKELSEGANIVKAVVSFNLEN</sequence>
<accession>A0A9X2CP47</accession>
<evidence type="ECO:0000313" key="5">
    <source>
        <dbReference type="Proteomes" id="UP001139150"/>
    </source>
</evidence>